<evidence type="ECO:0000313" key="2">
    <source>
        <dbReference type="Proteomes" id="UP000005317"/>
    </source>
</evidence>
<sequence length="173" mass="19804">MAAPSQLQIRYIEEEDRILLRMNTVAGEEFRFWFTRRLLLRLWPVLQEGLVSSPAARQQLDYSSRQAIMAFEHERAQSKAEFNNPFRETENLPLGQDPLLIVRVGFRNKENGSFAFALKDNDGKGIDLTLTHDLLHLLCKLLDDAAQKSDWNMPELLQGVTETSAPVAAHRLN</sequence>
<proteinExistence type="predicted"/>
<organism evidence="1 2">
    <name type="scientific">Thiothrix nivea (strain ATCC 35100 / DSM 5205 / JP2)</name>
    <dbReference type="NCBI Taxonomy" id="870187"/>
    <lineage>
        <taxon>Bacteria</taxon>
        <taxon>Pseudomonadati</taxon>
        <taxon>Pseudomonadota</taxon>
        <taxon>Gammaproteobacteria</taxon>
        <taxon>Thiotrichales</taxon>
        <taxon>Thiotrichaceae</taxon>
        <taxon>Thiothrix</taxon>
    </lineage>
</organism>
<reference evidence="2" key="1">
    <citation type="journal article" date="2011" name="Stand. Genomic Sci.">
        <title>Genome sequence of the filamentous, gliding Thiothrix nivea neotype strain (JP2(T)).</title>
        <authorList>
            <person name="Lapidus A."/>
            <person name="Nolan M."/>
            <person name="Lucas S."/>
            <person name="Glavina Del Rio T."/>
            <person name="Tice H."/>
            <person name="Cheng J.F."/>
            <person name="Tapia R."/>
            <person name="Han C."/>
            <person name="Goodwin L."/>
            <person name="Pitluck S."/>
            <person name="Liolios K."/>
            <person name="Pagani I."/>
            <person name="Ivanova N."/>
            <person name="Huntemann M."/>
            <person name="Mavromatis K."/>
            <person name="Mikhailova N."/>
            <person name="Pati A."/>
            <person name="Chen A."/>
            <person name="Palaniappan K."/>
            <person name="Land M."/>
            <person name="Brambilla E.M."/>
            <person name="Rohde M."/>
            <person name="Abt B."/>
            <person name="Verbarg S."/>
            <person name="Goker M."/>
            <person name="Bristow J."/>
            <person name="Eisen J.A."/>
            <person name="Markowitz V."/>
            <person name="Hugenholtz P."/>
            <person name="Kyrpides N.C."/>
            <person name="Klenk H.P."/>
            <person name="Woyke T."/>
        </authorList>
    </citation>
    <scope>NUCLEOTIDE SEQUENCE [LARGE SCALE GENOMIC DNA]</scope>
    <source>
        <strain evidence="2">ATCC 35100 / DSM 5205 / JP2</strain>
    </source>
</reference>
<dbReference type="OrthoDB" id="8481046at2"/>
<dbReference type="AlphaFoldDB" id="A0A656HER8"/>
<name>A0A656HER8_THINJ</name>
<dbReference type="EMBL" id="JH651384">
    <property type="protein sequence ID" value="EIJ34907.1"/>
    <property type="molecule type" value="Genomic_DNA"/>
</dbReference>
<dbReference type="Proteomes" id="UP000005317">
    <property type="component" value="Unassembled WGS sequence"/>
</dbReference>
<accession>A0A656HER8</accession>
<evidence type="ECO:0000313" key="1">
    <source>
        <dbReference type="EMBL" id="EIJ34907.1"/>
    </source>
</evidence>
<dbReference type="RefSeq" id="WP_002708825.1">
    <property type="nucleotide sequence ID" value="NZ_JH651384.1"/>
</dbReference>
<protein>
    <submittedName>
        <fullName evidence="1">Uncharacterized protein</fullName>
    </submittedName>
</protein>
<gene>
    <name evidence="1" type="ORF">Thini_2353</name>
</gene>
<keyword evidence="2" id="KW-1185">Reference proteome</keyword>